<evidence type="ECO:0000256" key="1">
    <source>
        <dbReference type="ARBA" id="ARBA00010641"/>
    </source>
</evidence>
<evidence type="ECO:0000259" key="5">
    <source>
        <dbReference type="Pfam" id="PF04542"/>
    </source>
</evidence>
<dbReference type="Pfam" id="PF08281">
    <property type="entry name" value="Sigma70_r4_2"/>
    <property type="match status" value="1"/>
</dbReference>
<dbReference type="STRING" id="1079859.SAMN04515674_11179"/>
<evidence type="ECO:0000256" key="2">
    <source>
        <dbReference type="ARBA" id="ARBA00023015"/>
    </source>
</evidence>
<dbReference type="Gene3D" id="1.10.1740.10">
    <property type="match status" value="1"/>
</dbReference>
<evidence type="ECO:0000256" key="3">
    <source>
        <dbReference type="ARBA" id="ARBA00023082"/>
    </source>
</evidence>
<dbReference type="InterPro" id="IPR014284">
    <property type="entry name" value="RNA_pol_sigma-70_dom"/>
</dbReference>
<dbReference type="EMBL" id="FOXH01000011">
    <property type="protein sequence ID" value="SFQ16781.1"/>
    <property type="molecule type" value="Genomic_DNA"/>
</dbReference>
<dbReference type="InterPro" id="IPR013249">
    <property type="entry name" value="RNA_pol_sigma70_r4_t2"/>
</dbReference>
<keyword evidence="3" id="KW-0731">Sigma factor</keyword>
<evidence type="ECO:0000256" key="4">
    <source>
        <dbReference type="ARBA" id="ARBA00023163"/>
    </source>
</evidence>
<evidence type="ECO:0000313" key="7">
    <source>
        <dbReference type="EMBL" id="SFQ16781.1"/>
    </source>
</evidence>
<accession>A0A1I5WAS4</accession>
<dbReference type="GO" id="GO:0016987">
    <property type="term" value="F:sigma factor activity"/>
    <property type="evidence" value="ECO:0007669"/>
    <property type="project" value="UniProtKB-KW"/>
</dbReference>
<dbReference type="OrthoDB" id="9150024at2"/>
<dbReference type="Proteomes" id="UP000199306">
    <property type="component" value="Unassembled WGS sequence"/>
</dbReference>
<evidence type="ECO:0000313" key="8">
    <source>
        <dbReference type="Proteomes" id="UP000199306"/>
    </source>
</evidence>
<dbReference type="PANTHER" id="PTHR43133">
    <property type="entry name" value="RNA POLYMERASE ECF-TYPE SIGMA FACTO"/>
    <property type="match status" value="1"/>
</dbReference>
<name>A0A1I5WAS4_9BACT</name>
<dbReference type="Pfam" id="PF04542">
    <property type="entry name" value="Sigma70_r2"/>
    <property type="match status" value="1"/>
</dbReference>
<feature type="domain" description="RNA polymerase sigma-70 region 2" evidence="5">
    <location>
        <begin position="22"/>
        <end position="87"/>
    </location>
</feature>
<dbReference type="CDD" id="cd06171">
    <property type="entry name" value="Sigma70_r4"/>
    <property type="match status" value="1"/>
</dbReference>
<keyword evidence="4" id="KW-0804">Transcription</keyword>
<dbReference type="SUPFAM" id="SSF88946">
    <property type="entry name" value="Sigma2 domain of RNA polymerase sigma factors"/>
    <property type="match status" value="1"/>
</dbReference>
<dbReference type="GO" id="GO:0003677">
    <property type="term" value="F:DNA binding"/>
    <property type="evidence" value="ECO:0007669"/>
    <property type="project" value="InterPro"/>
</dbReference>
<dbReference type="GO" id="GO:0006352">
    <property type="term" value="P:DNA-templated transcription initiation"/>
    <property type="evidence" value="ECO:0007669"/>
    <property type="project" value="InterPro"/>
</dbReference>
<dbReference type="InterPro" id="IPR013324">
    <property type="entry name" value="RNA_pol_sigma_r3/r4-like"/>
</dbReference>
<keyword evidence="2" id="KW-0805">Transcription regulation</keyword>
<dbReference type="InterPro" id="IPR013325">
    <property type="entry name" value="RNA_pol_sigma_r2"/>
</dbReference>
<organism evidence="7 8">
    <name type="scientific">Pseudarcicella hirudinis</name>
    <dbReference type="NCBI Taxonomy" id="1079859"/>
    <lineage>
        <taxon>Bacteria</taxon>
        <taxon>Pseudomonadati</taxon>
        <taxon>Bacteroidota</taxon>
        <taxon>Cytophagia</taxon>
        <taxon>Cytophagales</taxon>
        <taxon>Flectobacillaceae</taxon>
        <taxon>Pseudarcicella</taxon>
    </lineage>
</organism>
<feature type="domain" description="RNA polymerase sigma factor 70 region 4 type 2" evidence="6">
    <location>
        <begin position="121"/>
        <end position="171"/>
    </location>
</feature>
<dbReference type="PANTHER" id="PTHR43133:SF46">
    <property type="entry name" value="RNA POLYMERASE SIGMA-70 FACTOR ECF SUBFAMILY"/>
    <property type="match status" value="1"/>
</dbReference>
<dbReference type="AlphaFoldDB" id="A0A1I5WAS4"/>
<sequence length="192" mass="23291">MNLDLWQKARFGDKEAFCQLCENHYKILFNYATSFTKDRELIKDQIQDLFLYLWEQRNTINEIRVITIYLIKALRNNLLQHLRRNQWNILNDNFTEDLNFFEEMNAETSLISHEIYSQNEQRIRQAIALLPKRQQEVLFLKFYQGLDHQQIADLMDINKQSVSNLLQKALITLRTLFPNNWQFWSFLLFSLH</sequence>
<dbReference type="SUPFAM" id="SSF88659">
    <property type="entry name" value="Sigma3 and sigma4 domains of RNA polymerase sigma factors"/>
    <property type="match status" value="1"/>
</dbReference>
<comment type="similarity">
    <text evidence="1">Belongs to the sigma-70 factor family. ECF subfamily.</text>
</comment>
<dbReference type="NCBIfam" id="TIGR02937">
    <property type="entry name" value="sigma70-ECF"/>
    <property type="match status" value="1"/>
</dbReference>
<proteinExistence type="inferred from homology"/>
<evidence type="ECO:0000259" key="6">
    <source>
        <dbReference type="Pfam" id="PF08281"/>
    </source>
</evidence>
<dbReference type="RefSeq" id="WP_092018463.1">
    <property type="nucleotide sequence ID" value="NZ_FOXH01000011.1"/>
</dbReference>
<protein>
    <submittedName>
        <fullName evidence="7">RNA polymerase sigma-70 factor, ECF subfamily</fullName>
    </submittedName>
</protein>
<keyword evidence="8" id="KW-1185">Reference proteome</keyword>
<gene>
    <name evidence="7" type="ORF">SAMN04515674_11179</name>
</gene>
<reference evidence="7 8" key="1">
    <citation type="submission" date="2016-10" db="EMBL/GenBank/DDBJ databases">
        <authorList>
            <person name="de Groot N.N."/>
        </authorList>
    </citation>
    <scope>NUCLEOTIDE SEQUENCE [LARGE SCALE GENOMIC DNA]</scope>
    <source>
        <strain evidence="8">E92,LMG 26720,CCM 7988</strain>
    </source>
</reference>
<dbReference type="InterPro" id="IPR036388">
    <property type="entry name" value="WH-like_DNA-bd_sf"/>
</dbReference>
<dbReference type="Gene3D" id="1.10.10.10">
    <property type="entry name" value="Winged helix-like DNA-binding domain superfamily/Winged helix DNA-binding domain"/>
    <property type="match status" value="1"/>
</dbReference>
<dbReference type="InterPro" id="IPR007627">
    <property type="entry name" value="RNA_pol_sigma70_r2"/>
</dbReference>
<dbReference type="InterPro" id="IPR039425">
    <property type="entry name" value="RNA_pol_sigma-70-like"/>
</dbReference>